<keyword evidence="4" id="KW-0597">Phosphoprotein</keyword>
<accession>A0ABP1PW22</accession>
<evidence type="ECO:0000256" key="12">
    <source>
        <dbReference type="ARBA" id="ARBA00023136"/>
    </source>
</evidence>
<evidence type="ECO:0000256" key="5">
    <source>
        <dbReference type="ARBA" id="ARBA00022692"/>
    </source>
</evidence>
<feature type="transmembrane region" description="Helical" evidence="16">
    <location>
        <begin position="480"/>
        <end position="501"/>
    </location>
</feature>
<reference evidence="18 19" key="1">
    <citation type="submission" date="2024-08" db="EMBL/GenBank/DDBJ databases">
        <authorList>
            <person name="Cucini C."/>
            <person name="Frati F."/>
        </authorList>
    </citation>
    <scope>NUCLEOTIDE SEQUENCE [LARGE SCALE GENOMIC DNA]</scope>
</reference>
<dbReference type="PANTHER" id="PTHR45792:SF8">
    <property type="entry name" value="DIACYLGLYCEROL LIPASE-ALPHA"/>
    <property type="match status" value="1"/>
</dbReference>
<keyword evidence="19" id="KW-1185">Reference proteome</keyword>
<comment type="caution">
    <text evidence="18">The sequence shown here is derived from an EMBL/GenBank/DDBJ whole genome shotgun (WGS) entry which is preliminary data.</text>
</comment>
<evidence type="ECO:0000256" key="10">
    <source>
        <dbReference type="ARBA" id="ARBA00022989"/>
    </source>
</evidence>
<evidence type="ECO:0000313" key="19">
    <source>
        <dbReference type="Proteomes" id="UP001642540"/>
    </source>
</evidence>
<dbReference type="SUPFAM" id="SSF53474">
    <property type="entry name" value="alpha/beta-Hydrolases"/>
    <property type="match status" value="1"/>
</dbReference>
<organism evidence="18 19">
    <name type="scientific">Orchesella dallaii</name>
    <dbReference type="NCBI Taxonomy" id="48710"/>
    <lineage>
        <taxon>Eukaryota</taxon>
        <taxon>Metazoa</taxon>
        <taxon>Ecdysozoa</taxon>
        <taxon>Arthropoda</taxon>
        <taxon>Hexapoda</taxon>
        <taxon>Collembola</taxon>
        <taxon>Entomobryomorpha</taxon>
        <taxon>Entomobryoidea</taxon>
        <taxon>Orchesellidae</taxon>
        <taxon>Orchesellinae</taxon>
        <taxon>Orchesella</taxon>
    </lineage>
</organism>
<feature type="compositionally biased region" description="Low complexity" evidence="15">
    <location>
        <begin position="1176"/>
        <end position="1191"/>
    </location>
</feature>
<feature type="transmembrane region" description="Helical" evidence="16">
    <location>
        <begin position="18"/>
        <end position="41"/>
    </location>
</feature>
<evidence type="ECO:0000256" key="7">
    <source>
        <dbReference type="ARBA" id="ARBA00022801"/>
    </source>
</evidence>
<feature type="compositionally biased region" description="Polar residues" evidence="15">
    <location>
        <begin position="1132"/>
        <end position="1149"/>
    </location>
</feature>
<gene>
    <name evidence="18" type="ORF">ODALV1_LOCUS4466</name>
</gene>
<keyword evidence="9" id="KW-0442">Lipid degradation</keyword>
<dbReference type="EMBL" id="CAXLJM020000013">
    <property type="protein sequence ID" value="CAL8079772.1"/>
    <property type="molecule type" value="Genomic_DNA"/>
</dbReference>
<dbReference type="InterPro" id="IPR029058">
    <property type="entry name" value="AB_hydrolase_fold"/>
</dbReference>
<evidence type="ECO:0000256" key="3">
    <source>
        <dbReference type="ARBA" id="ARBA00022475"/>
    </source>
</evidence>
<keyword evidence="12 16" id="KW-0472">Membrane</keyword>
<dbReference type="CDD" id="cd00519">
    <property type="entry name" value="Lipase_3"/>
    <property type="match status" value="1"/>
</dbReference>
<evidence type="ECO:0000313" key="18">
    <source>
        <dbReference type="EMBL" id="CAL8079772.1"/>
    </source>
</evidence>
<keyword evidence="11" id="KW-0443">Lipid metabolism</keyword>
<keyword evidence="6" id="KW-0479">Metal-binding</keyword>
<evidence type="ECO:0000256" key="4">
    <source>
        <dbReference type="ARBA" id="ARBA00022553"/>
    </source>
</evidence>
<feature type="region of interest" description="Disordered" evidence="15">
    <location>
        <begin position="1031"/>
        <end position="1053"/>
    </location>
</feature>
<dbReference type="InterPro" id="IPR052214">
    <property type="entry name" value="DAG_Lipase-Related"/>
</dbReference>
<sequence length="1240" mass="136614">MPGLVAFGRRWAVGSDDLFLPSIILCVLHTIWFITTVIALIVDYETVSKREPDCTAYVLEIIAAILVILSVAIFIELSLTIISLRGSILNDAPRKPAQYLIYIRLAALISELVWAGFSITWIKKFYMDCDLTMTKQVMLGLVICTCFVILSLVITAWCTYDVAGRSWVKMKRYQANMKEMDRKQAKRSGSRHRNWRQRKVIRAYQDSWNHRCRLLFCCIHSKQNRDSFADLARLLSEFFRDLDVVPSDVVVGLLLLRRLQRLEQCSIVKQRRNNTYEFLSGIAITPKTKFVALNDPKDLETFRNVVHYMQYASAAYGWPWYVIPNGVEGVWKLCSNIRCCCHQTPCRGGGHHQSDLSDVVVEDNCCYCNYAVIPTMFASGTFDVIYATYHVDVGETPFFVVVDYEKEAIVVSIRGTLSLKDVITDLNAEGEPLPLDPPREDWLAHKGMVQAAVYMKNKLFEEKILETAFNRNLERGTDTYRLVLVGHSLGAGTASILAVLLRPEHPNLRCYAYSPPGGLFSMPVVEYSKEFVTSVIVGKDVVPRIGLSQMEALRADLINAIKKSQKPKWQTIMSGMWCCCCLKPEFARPQRLSSAPSIQSEEFMRTRRSLRDLREVTIHPNESAISLTVHQPLYPPGRIMHIVRHHPKKDEIKYENIWRRVIKKGEPVFQALWTDNTDYGQVLISPGMIQDHMPDQVLHALQRVVNNHGPAKPQRTGLAASSTSPLMLSKESLTGEGVSGMASAREASSSNVMIVNEIVVNGSSPKKVVVTPGSCMETSFTSNEDISADSKSSPECTLLNPSPLIIDADADIENDGELTPTNLGLSDILASLNLSWDYVTSLQERFLEKEKMMGHERKSSMGNNSSSGCSEEGSTFKEIFGPIKYEDWMAPLASPETLSEISSLSSRASFLIPKDQSPLLRMKIGRNGNSASLHRGKNGKMNGFNGNGGAMGADANSHSRSLSCTYPEAGGEVATISSSVCDTVLSHSQKILPLITNGGGTGEDGNGKCYLEVREHHYVEDLYVLAANGGVLPTGSTTPPSDHNPDDDAMTPVAGEQNFSELELVEDSQKLKANGAGSSSSGGEGKRVSFNLRRKYASKDSGCSVGDLSIPLTPSRYEPIYPVFSQQEEYGVPSFNSPHYTYSGQSPQESPKESFSGGGSPSHSASAKFSFPTNNSSPPSSSTAAATADSVADPSDFQAYTAASSADPCSSTSGSTFIHISDLGAHYSQDEPSDTSETHH</sequence>
<evidence type="ECO:0000256" key="11">
    <source>
        <dbReference type="ARBA" id="ARBA00023098"/>
    </source>
</evidence>
<evidence type="ECO:0000256" key="13">
    <source>
        <dbReference type="ARBA" id="ARBA00024531"/>
    </source>
</evidence>
<dbReference type="Gene3D" id="3.40.50.1820">
    <property type="entry name" value="alpha/beta hydrolase"/>
    <property type="match status" value="1"/>
</dbReference>
<evidence type="ECO:0000259" key="17">
    <source>
        <dbReference type="Pfam" id="PF01764"/>
    </source>
</evidence>
<feature type="region of interest" description="Disordered" evidence="15">
    <location>
        <begin position="1132"/>
        <end position="1191"/>
    </location>
</feature>
<feature type="domain" description="Fungal lipase-type" evidence="17">
    <location>
        <begin position="410"/>
        <end position="546"/>
    </location>
</feature>
<dbReference type="PANTHER" id="PTHR45792">
    <property type="entry name" value="DIACYLGLYCEROL LIPASE HOMOLOG-RELATED"/>
    <property type="match status" value="1"/>
</dbReference>
<evidence type="ECO:0000256" key="9">
    <source>
        <dbReference type="ARBA" id="ARBA00022963"/>
    </source>
</evidence>
<keyword evidence="3" id="KW-1003">Cell membrane</keyword>
<keyword evidence="8" id="KW-0106">Calcium</keyword>
<feature type="transmembrane region" description="Helical" evidence="16">
    <location>
        <begin position="61"/>
        <end position="84"/>
    </location>
</feature>
<keyword evidence="5 16" id="KW-0812">Transmembrane</keyword>
<keyword evidence="7" id="KW-0378">Hydrolase</keyword>
<comment type="subcellular location">
    <subcellularLocation>
        <location evidence="2">Cell membrane</location>
        <topology evidence="2">Multi-pass membrane protein</topology>
    </subcellularLocation>
</comment>
<feature type="transmembrane region" description="Helical" evidence="16">
    <location>
        <begin position="96"/>
        <end position="117"/>
    </location>
</feature>
<protein>
    <recommendedName>
        <fullName evidence="14">sn-1-specific diacylglycerol lipase</fullName>
        <ecNumber evidence="14">3.1.1.116</ecNumber>
    </recommendedName>
</protein>
<evidence type="ECO:0000256" key="2">
    <source>
        <dbReference type="ARBA" id="ARBA00004651"/>
    </source>
</evidence>
<proteinExistence type="predicted"/>
<evidence type="ECO:0000256" key="14">
    <source>
        <dbReference type="ARBA" id="ARBA00026104"/>
    </source>
</evidence>
<comment type="catalytic activity">
    <reaction evidence="13">
        <text>a 1,2-diacyl-sn-glycerol + H2O = a 2-acylglycerol + a fatty acid + H(+)</text>
        <dbReference type="Rhea" id="RHEA:33275"/>
        <dbReference type="ChEBI" id="CHEBI:15377"/>
        <dbReference type="ChEBI" id="CHEBI:15378"/>
        <dbReference type="ChEBI" id="CHEBI:17389"/>
        <dbReference type="ChEBI" id="CHEBI:17815"/>
        <dbReference type="ChEBI" id="CHEBI:28868"/>
        <dbReference type="EC" id="3.1.1.116"/>
    </reaction>
    <physiologicalReaction direction="left-to-right" evidence="13">
        <dbReference type="Rhea" id="RHEA:33276"/>
    </physiologicalReaction>
</comment>
<evidence type="ECO:0000256" key="16">
    <source>
        <dbReference type="SAM" id="Phobius"/>
    </source>
</evidence>
<evidence type="ECO:0000256" key="1">
    <source>
        <dbReference type="ARBA" id="ARBA00001913"/>
    </source>
</evidence>
<keyword evidence="10 16" id="KW-1133">Transmembrane helix</keyword>
<comment type="cofactor">
    <cofactor evidence="1">
        <name>Ca(2+)</name>
        <dbReference type="ChEBI" id="CHEBI:29108"/>
    </cofactor>
</comment>
<dbReference type="InterPro" id="IPR002921">
    <property type="entry name" value="Fungal_lipase-type"/>
</dbReference>
<evidence type="ECO:0000256" key="8">
    <source>
        <dbReference type="ARBA" id="ARBA00022837"/>
    </source>
</evidence>
<name>A0ABP1PW22_9HEXA</name>
<dbReference type="Pfam" id="PF01764">
    <property type="entry name" value="Lipase_3"/>
    <property type="match status" value="1"/>
</dbReference>
<dbReference type="Proteomes" id="UP001642540">
    <property type="component" value="Unassembled WGS sequence"/>
</dbReference>
<feature type="transmembrane region" description="Helical" evidence="16">
    <location>
        <begin position="137"/>
        <end position="163"/>
    </location>
</feature>
<evidence type="ECO:0000256" key="6">
    <source>
        <dbReference type="ARBA" id="ARBA00022723"/>
    </source>
</evidence>
<evidence type="ECO:0000256" key="15">
    <source>
        <dbReference type="SAM" id="MobiDB-lite"/>
    </source>
</evidence>
<dbReference type="EC" id="3.1.1.116" evidence="14"/>